<dbReference type="PANTHER" id="PTHR47529:SF1">
    <property type="entry name" value="PERIPLASMIC CHAPERONE PPID"/>
    <property type="match status" value="1"/>
</dbReference>
<evidence type="ECO:0000256" key="7">
    <source>
        <dbReference type="ARBA" id="ARBA00038408"/>
    </source>
</evidence>
<protein>
    <submittedName>
        <fullName evidence="8">Peptidylprolyl isomerase</fullName>
    </submittedName>
</protein>
<name>A0A086YAY4_9RHOB</name>
<sequence length="615" mass="65964">MAKFRSKGANVTIWVLMGLLIFGLGGFGVTNFGGGATAVATVNGRDVTANDYARALEQQLRTFSAQSGRALTLRDAQAMGLDAAVRNQLVGRALIDAELERIGLSAGDQEVQRQVLAISAFHGLNGQFDRRAYADGLRRAGYTEAEFERTLRDDAARGVLQTAIASGVAEPGIYANTLVSFLAETRSATHVTLTGANLSTPVPEPGEAELTAWYDAHKDRYTLPEARRISYAWVTPDTLAPTVEVSDAALRSAYDQRQEEFVQPERRLVERMVFGSEAEAQDAKARLDAGQITRDGLLAERRITAADIDLGDVAEAELGAAGAEVFALAAPGVVGPLPSDFGPALYWMNGILEAQNITFDEARDQLRGEVAVEEARRQITADTPKFDDLIAGGATVEELSRDTIMEEGHIDFRPDTEEGPAAYPEFREAARTVQKNDFPSLVQLSDGGLAVLRLDEILPPQAVPFADVRDRVAADWRHDAVQKALEAEAAALETRLAAGEAITALGHPAAKVEALRRDSVVEGTAPGFTEAVFVLQPGARQTVAGDGVISLVQLDSVNTPDAADPDVLALHDGLTQQAGQSLAQDMFDYFSTALHSDAKISFNQAVINSVHSRFP</sequence>
<accession>A0A086YAY4</accession>
<keyword evidence="8" id="KW-0413">Isomerase</keyword>
<dbReference type="STRING" id="195105.CN97_10550"/>
<evidence type="ECO:0000256" key="2">
    <source>
        <dbReference type="ARBA" id="ARBA00022475"/>
    </source>
</evidence>
<evidence type="ECO:0000256" key="4">
    <source>
        <dbReference type="ARBA" id="ARBA00022989"/>
    </source>
</evidence>
<comment type="caution">
    <text evidence="8">The sequence shown here is derived from an EMBL/GenBank/DDBJ whole genome shotgun (WGS) entry which is preliminary data.</text>
</comment>
<dbReference type="Gene3D" id="1.10.4030.10">
    <property type="entry name" value="Porin chaperone SurA, peptide-binding domain"/>
    <property type="match status" value="1"/>
</dbReference>
<evidence type="ECO:0000256" key="1">
    <source>
        <dbReference type="ARBA" id="ARBA00004401"/>
    </source>
</evidence>
<dbReference type="RefSeq" id="WP_051910970.1">
    <property type="nucleotide sequence ID" value="NZ_CAMIFG010000157.1"/>
</dbReference>
<dbReference type="PANTHER" id="PTHR47529">
    <property type="entry name" value="PEPTIDYL-PROLYL CIS-TRANS ISOMERASE D"/>
    <property type="match status" value="1"/>
</dbReference>
<keyword evidence="5" id="KW-0472">Membrane</keyword>
<evidence type="ECO:0000256" key="3">
    <source>
        <dbReference type="ARBA" id="ARBA00022692"/>
    </source>
</evidence>
<evidence type="ECO:0000313" key="8">
    <source>
        <dbReference type="EMBL" id="KFI31434.1"/>
    </source>
</evidence>
<evidence type="ECO:0000256" key="6">
    <source>
        <dbReference type="ARBA" id="ARBA00023186"/>
    </source>
</evidence>
<dbReference type="GO" id="GO:0003755">
    <property type="term" value="F:peptidyl-prolyl cis-trans isomerase activity"/>
    <property type="evidence" value="ECO:0007669"/>
    <property type="project" value="InterPro"/>
</dbReference>
<reference evidence="8 9" key="1">
    <citation type="submission" date="2014-03" db="EMBL/GenBank/DDBJ databases">
        <title>Genome of Haematobacter massiliensis CCUG 47968.</title>
        <authorList>
            <person name="Wang D."/>
            <person name="Wang G."/>
        </authorList>
    </citation>
    <scope>NUCLEOTIDE SEQUENCE [LARGE SCALE GENOMIC DNA]</scope>
    <source>
        <strain evidence="8 9">CCUG 47968</strain>
    </source>
</reference>
<keyword evidence="3" id="KW-0812">Transmembrane</keyword>
<evidence type="ECO:0000313" key="9">
    <source>
        <dbReference type="Proteomes" id="UP000028826"/>
    </source>
</evidence>
<evidence type="ECO:0000256" key="5">
    <source>
        <dbReference type="ARBA" id="ARBA00023136"/>
    </source>
</evidence>
<dbReference type="eggNOG" id="COG0760">
    <property type="taxonomic scope" value="Bacteria"/>
</dbReference>
<keyword evidence="6" id="KW-0143">Chaperone</keyword>
<dbReference type="GO" id="GO:0005886">
    <property type="term" value="C:plasma membrane"/>
    <property type="evidence" value="ECO:0007669"/>
    <property type="project" value="UniProtKB-SubCell"/>
</dbReference>
<dbReference type="EMBL" id="JGYG01000002">
    <property type="protein sequence ID" value="KFI31434.1"/>
    <property type="molecule type" value="Genomic_DNA"/>
</dbReference>
<gene>
    <name evidence="8" type="ORF">CN97_10550</name>
</gene>
<comment type="similarity">
    <text evidence="7">Belongs to the PpiD chaperone family.</text>
</comment>
<dbReference type="Pfam" id="PF13145">
    <property type="entry name" value="Rotamase_2"/>
    <property type="match status" value="1"/>
</dbReference>
<comment type="subcellular location">
    <subcellularLocation>
        <location evidence="1">Cell membrane</location>
        <topology evidence="1">Single-pass type II membrane protein</topology>
    </subcellularLocation>
</comment>
<dbReference type="Proteomes" id="UP000028826">
    <property type="component" value="Unassembled WGS sequence"/>
</dbReference>
<dbReference type="InterPro" id="IPR000297">
    <property type="entry name" value="PPIase_PpiC"/>
</dbReference>
<keyword evidence="4" id="KW-1133">Transmembrane helix</keyword>
<dbReference type="InterPro" id="IPR052029">
    <property type="entry name" value="PpiD_chaperone"/>
</dbReference>
<dbReference type="AlphaFoldDB" id="A0A086YAY4"/>
<dbReference type="SUPFAM" id="SSF109998">
    <property type="entry name" value="Triger factor/SurA peptide-binding domain-like"/>
    <property type="match status" value="1"/>
</dbReference>
<dbReference type="Pfam" id="PF13624">
    <property type="entry name" value="SurA_N_3"/>
    <property type="match status" value="1"/>
</dbReference>
<keyword evidence="9" id="KW-1185">Reference proteome</keyword>
<dbReference type="InterPro" id="IPR027304">
    <property type="entry name" value="Trigger_fact/SurA_dom_sf"/>
</dbReference>
<organism evidence="8 9">
    <name type="scientific">Haematobacter massiliensis</name>
    <dbReference type="NCBI Taxonomy" id="195105"/>
    <lineage>
        <taxon>Bacteria</taxon>
        <taxon>Pseudomonadati</taxon>
        <taxon>Pseudomonadota</taxon>
        <taxon>Alphaproteobacteria</taxon>
        <taxon>Rhodobacterales</taxon>
        <taxon>Paracoccaceae</taxon>
        <taxon>Haematobacter</taxon>
    </lineage>
</organism>
<proteinExistence type="inferred from homology"/>
<keyword evidence="2" id="KW-1003">Cell membrane</keyword>
<dbReference type="OrthoDB" id="9768393at2"/>